<evidence type="ECO:0000313" key="3">
    <source>
        <dbReference type="Proteomes" id="UP000827721"/>
    </source>
</evidence>
<evidence type="ECO:0000313" key="2">
    <source>
        <dbReference type="EMBL" id="KAH7578629.1"/>
    </source>
</evidence>
<dbReference type="PANTHER" id="PTHR33563:SF9">
    <property type="entry name" value="USPA DOMAIN-CONTAINING PROTEIN"/>
    <property type="match status" value="1"/>
</dbReference>
<name>A0ABQ8IPL3_9ROSI</name>
<organism evidence="2 3">
    <name type="scientific">Xanthoceras sorbifolium</name>
    <dbReference type="NCBI Taxonomy" id="99658"/>
    <lineage>
        <taxon>Eukaryota</taxon>
        <taxon>Viridiplantae</taxon>
        <taxon>Streptophyta</taxon>
        <taxon>Embryophyta</taxon>
        <taxon>Tracheophyta</taxon>
        <taxon>Spermatophyta</taxon>
        <taxon>Magnoliopsida</taxon>
        <taxon>eudicotyledons</taxon>
        <taxon>Gunneridae</taxon>
        <taxon>Pentapetalae</taxon>
        <taxon>rosids</taxon>
        <taxon>malvids</taxon>
        <taxon>Sapindales</taxon>
        <taxon>Sapindaceae</taxon>
        <taxon>Xanthoceroideae</taxon>
        <taxon>Xanthoceras</taxon>
    </lineage>
</organism>
<comment type="caution">
    <text evidence="2">The sequence shown here is derived from an EMBL/GenBank/DDBJ whole genome shotgun (WGS) entry which is preliminary data.</text>
</comment>
<dbReference type="EMBL" id="JAFEMO010000001">
    <property type="protein sequence ID" value="KAH7578629.1"/>
    <property type="molecule type" value="Genomic_DNA"/>
</dbReference>
<dbReference type="PANTHER" id="PTHR33563">
    <property type="match status" value="1"/>
</dbReference>
<reference evidence="2 3" key="1">
    <citation type="submission" date="2021-02" db="EMBL/GenBank/DDBJ databases">
        <title>Plant Genome Project.</title>
        <authorList>
            <person name="Zhang R.-G."/>
        </authorList>
    </citation>
    <scope>NUCLEOTIDE SEQUENCE [LARGE SCALE GENOMIC DNA]</scope>
    <source>
        <tissue evidence="2">Leaves</tissue>
    </source>
</reference>
<proteinExistence type="predicted"/>
<sequence length="239" mass="27587">MPIWRRKRSLADDLKLRDSPGSGNTAKNVVIVMDGFKDITMEPLEWALQNIITPDSTVTLLGIMPWLNIPLYSKTWRAVWMLDFKDLNNAKEKSELKCDAKYLKLQAVVDLCKKYGVVPQKEVAMGFPLRLLVLERIISLHATWVVFDSDKYHRKNREFYKKKIPCNMVMINEERDVDMIKGWPLMIDNGESTEGESSASLVATPQLMISERLKEILEEEEEEEKDIEQRSSGPQTKLV</sequence>
<feature type="region of interest" description="Disordered" evidence="1">
    <location>
        <begin position="218"/>
        <end position="239"/>
    </location>
</feature>
<evidence type="ECO:0000256" key="1">
    <source>
        <dbReference type="SAM" id="MobiDB-lite"/>
    </source>
</evidence>
<feature type="compositionally biased region" description="Polar residues" evidence="1">
    <location>
        <begin position="230"/>
        <end position="239"/>
    </location>
</feature>
<accession>A0ABQ8IPL3</accession>
<keyword evidence="3" id="KW-1185">Reference proteome</keyword>
<dbReference type="InterPro" id="IPR002812">
    <property type="entry name" value="DHQS"/>
</dbReference>
<gene>
    <name evidence="2" type="ORF">JRO89_XS01G0407400</name>
</gene>
<dbReference type="Proteomes" id="UP000827721">
    <property type="component" value="Unassembled WGS sequence"/>
</dbReference>
<protein>
    <submittedName>
        <fullName evidence="2">Uncharacterized protein</fullName>
    </submittedName>
</protein>